<evidence type="ECO:0000256" key="4">
    <source>
        <dbReference type="ARBA" id="ARBA00023157"/>
    </source>
</evidence>
<feature type="chain" id="PRO_5040286962" description="CFEM domain-containing protein" evidence="5">
    <location>
        <begin position="23"/>
        <end position="101"/>
    </location>
</feature>
<sequence length="101" mass="10413">MVRLDNLSLGFTIALSILGAWSQSPPNPPPCVQACSDSSAQSASCSSTDVNCICNSDTFANNVSSCIVTNCSPTDAEAAVGYFDALCSGLSRLQTKNTSLV</sequence>
<evidence type="ECO:0000313" key="8">
    <source>
        <dbReference type="Proteomes" id="UP000759537"/>
    </source>
</evidence>
<dbReference type="GO" id="GO:0005576">
    <property type="term" value="C:extracellular region"/>
    <property type="evidence" value="ECO:0007669"/>
    <property type="project" value="UniProtKB-SubCell"/>
</dbReference>
<comment type="subcellular location">
    <subcellularLocation>
        <location evidence="1">Secreted</location>
    </subcellularLocation>
</comment>
<gene>
    <name evidence="7" type="ORF">DFH94DRAFT_189695</name>
</gene>
<comment type="caution">
    <text evidence="7">The sequence shown here is derived from an EMBL/GenBank/DDBJ whole genome shotgun (WGS) entry which is preliminary data.</text>
</comment>
<dbReference type="OrthoDB" id="3065412at2759"/>
<keyword evidence="2" id="KW-0964">Secreted</keyword>
<dbReference type="Pfam" id="PF05730">
    <property type="entry name" value="CFEM"/>
    <property type="match status" value="1"/>
</dbReference>
<dbReference type="InterPro" id="IPR008427">
    <property type="entry name" value="Extracellular_membr_CFEM_dom"/>
</dbReference>
<evidence type="ECO:0000313" key="7">
    <source>
        <dbReference type="EMBL" id="KAF8472411.1"/>
    </source>
</evidence>
<evidence type="ECO:0000259" key="6">
    <source>
        <dbReference type="PROSITE" id="PS52012"/>
    </source>
</evidence>
<protein>
    <recommendedName>
        <fullName evidence="6">CFEM domain-containing protein</fullName>
    </recommendedName>
</protein>
<evidence type="ECO:0000256" key="5">
    <source>
        <dbReference type="SAM" id="SignalP"/>
    </source>
</evidence>
<dbReference type="EMBL" id="WHVB01000020">
    <property type="protein sequence ID" value="KAF8472411.1"/>
    <property type="molecule type" value="Genomic_DNA"/>
</dbReference>
<dbReference type="AlphaFoldDB" id="A0A9P5JZX5"/>
<keyword evidence="8" id="KW-1185">Reference proteome</keyword>
<dbReference type="SMART" id="SM00747">
    <property type="entry name" value="CFEM"/>
    <property type="match status" value="1"/>
</dbReference>
<reference evidence="7" key="2">
    <citation type="journal article" date="2020" name="Nat. Commun.">
        <title>Large-scale genome sequencing of mycorrhizal fungi provides insights into the early evolution of symbiotic traits.</title>
        <authorList>
            <person name="Miyauchi S."/>
            <person name="Kiss E."/>
            <person name="Kuo A."/>
            <person name="Drula E."/>
            <person name="Kohler A."/>
            <person name="Sanchez-Garcia M."/>
            <person name="Morin E."/>
            <person name="Andreopoulos B."/>
            <person name="Barry K.W."/>
            <person name="Bonito G."/>
            <person name="Buee M."/>
            <person name="Carver A."/>
            <person name="Chen C."/>
            <person name="Cichocki N."/>
            <person name="Clum A."/>
            <person name="Culley D."/>
            <person name="Crous P.W."/>
            <person name="Fauchery L."/>
            <person name="Girlanda M."/>
            <person name="Hayes R.D."/>
            <person name="Keri Z."/>
            <person name="LaButti K."/>
            <person name="Lipzen A."/>
            <person name="Lombard V."/>
            <person name="Magnuson J."/>
            <person name="Maillard F."/>
            <person name="Murat C."/>
            <person name="Nolan M."/>
            <person name="Ohm R.A."/>
            <person name="Pangilinan J."/>
            <person name="Pereira M.F."/>
            <person name="Perotto S."/>
            <person name="Peter M."/>
            <person name="Pfister S."/>
            <person name="Riley R."/>
            <person name="Sitrit Y."/>
            <person name="Stielow J.B."/>
            <person name="Szollosi G."/>
            <person name="Zifcakova L."/>
            <person name="Stursova M."/>
            <person name="Spatafora J.W."/>
            <person name="Tedersoo L."/>
            <person name="Vaario L.M."/>
            <person name="Yamada A."/>
            <person name="Yan M."/>
            <person name="Wang P."/>
            <person name="Xu J."/>
            <person name="Bruns T."/>
            <person name="Baldrian P."/>
            <person name="Vilgalys R."/>
            <person name="Dunand C."/>
            <person name="Henrissat B."/>
            <person name="Grigoriev I.V."/>
            <person name="Hibbett D."/>
            <person name="Nagy L.G."/>
            <person name="Martin F.M."/>
        </authorList>
    </citation>
    <scope>NUCLEOTIDE SEQUENCE</scope>
    <source>
        <strain evidence="7">Prilba</strain>
    </source>
</reference>
<dbReference type="PROSITE" id="PS52012">
    <property type="entry name" value="CFEM"/>
    <property type="match status" value="1"/>
</dbReference>
<evidence type="ECO:0000256" key="3">
    <source>
        <dbReference type="ARBA" id="ARBA00022729"/>
    </source>
</evidence>
<dbReference type="Proteomes" id="UP000759537">
    <property type="component" value="Unassembled WGS sequence"/>
</dbReference>
<organism evidence="7 8">
    <name type="scientific">Russula ochroleuca</name>
    <dbReference type="NCBI Taxonomy" id="152965"/>
    <lineage>
        <taxon>Eukaryota</taxon>
        <taxon>Fungi</taxon>
        <taxon>Dikarya</taxon>
        <taxon>Basidiomycota</taxon>
        <taxon>Agaricomycotina</taxon>
        <taxon>Agaricomycetes</taxon>
        <taxon>Russulales</taxon>
        <taxon>Russulaceae</taxon>
        <taxon>Russula</taxon>
    </lineage>
</organism>
<keyword evidence="3 5" id="KW-0732">Signal</keyword>
<keyword evidence="4" id="KW-1015">Disulfide bond</keyword>
<name>A0A9P5JZX5_9AGAM</name>
<proteinExistence type="predicted"/>
<accession>A0A9P5JZX5</accession>
<evidence type="ECO:0000256" key="1">
    <source>
        <dbReference type="ARBA" id="ARBA00004613"/>
    </source>
</evidence>
<evidence type="ECO:0000256" key="2">
    <source>
        <dbReference type="ARBA" id="ARBA00022525"/>
    </source>
</evidence>
<feature type="signal peptide" evidence="5">
    <location>
        <begin position="1"/>
        <end position="22"/>
    </location>
</feature>
<feature type="domain" description="CFEM" evidence="6">
    <location>
        <begin position="3"/>
        <end position="101"/>
    </location>
</feature>
<reference evidence="7" key="1">
    <citation type="submission" date="2019-10" db="EMBL/GenBank/DDBJ databases">
        <authorList>
            <consortium name="DOE Joint Genome Institute"/>
            <person name="Kuo A."/>
            <person name="Miyauchi S."/>
            <person name="Kiss E."/>
            <person name="Drula E."/>
            <person name="Kohler A."/>
            <person name="Sanchez-Garcia M."/>
            <person name="Andreopoulos B."/>
            <person name="Barry K.W."/>
            <person name="Bonito G."/>
            <person name="Buee M."/>
            <person name="Carver A."/>
            <person name="Chen C."/>
            <person name="Cichocki N."/>
            <person name="Clum A."/>
            <person name="Culley D."/>
            <person name="Crous P.W."/>
            <person name="Fauchery L."/>
            <person name="Girlanda M."/>
            <person name="Hayes R."/>
            <person name="Keri Z."/>
            <person name="LaButti K."/>
            <person name="Lipzen A."/>
            <person name="Lombard V."/>
            <person name="Magnuson J."/>
            <person name="Maillard F."/>
            <person name="Morin E."/>
            <person name="Murat C."/>
            <person name="Nolan M."/>
            <person name="Ohm R."/>
            <person name="Pangilinan J."/>
            <person name="Pereira M."/>
            <person name="Perotto S."/>
            <person name="Peter M."/>
            <person name="Riley R."/>
            <person name="Sitrit Y."/>
            <person name="Stielow B."/>
            <person name="Szollosi G."/>
            <person name="Zifcakova L."/>
            <person name="Stursova M."/>
            <person name="Spatafora J.W."/>
            <person name="Tedersoo L."/>
            <person name="Vaario L.-M."/>
            <person name="Yamada A."/>
            <person name="Yan M."/>
            <person name="Wang P."/>
            <person name="Xu J."/>
            <person name="Bruns T."/>
            <person name="Baldrian P."/>
            <person name="Vilgalys R."/>
            <person name="Henrissat B."/>
            <person name="Grigoriev I.V."/>
            <person name="Hibbett D."/>
            <person name="Nagy L.G."/>
            <person name="Martin F.M."/>
        </authorList>
    </citation>
    <scope>NUCLEOTIDE SEQUENCE</scope>
    <source>
        <strain evidence="7">Prilba</strain>
    </source>
</reference>